<sequence length="287" mass="32279">METIKLNNGIEMPMIGYGVWQIAPEDCCKYVSEALKAGYRSIDTAQAYYNEEGVGEAVSKSGIPRDEIFLTTKVWISNAGEEKAARSIDESLRKLRTDYIDLLLIHQPFGDYYGTYRAMEKAYEAGKVRAIGLSNFYDARFVDLAENMEIKPAVVQLETHVFSQQVKMREIVKEYGTHIMAWSPLARGMNGLFTNGILKSIGEKYGKDIAQVCLKFLTDEGIIVIPQSTKPERIASNLAIDDFELTEAEREAIRQMDTGKPLAADFNDPALAKYLLGYDRQFNPANK</sequence>
<dbReference type="EMBL" id="JADIMC010000064">
    <property type="protein sequence ID" value="MBO8476455.1"/>
    <property type="molecule type" value="Genomic_DNA"/>
</dbReference>
<evidence type="ECO:0000256" key="4">
    <source>
        <dbReference type="PIRSR" id="PIRSR000097-1"/>
    </source>
</evidence>
<dbReference type="Gene3D" id="3.20.20.100">
    <property type="entry name" value="NADP-dependent oxidoreductase domain"/>
    <property type="match status" value="1"/>
</dbReference>
<dbReference type="Pfam" id="PF00248">
    <property type="entry name" value="Aldo_ket_red"/>
    <property type="match status" value="1"/>
</dbReference>
<dbReference type="PANTHER" id="PTHR43827">
    <property type="entry name" value="2,5-DIKETO-D-GLUCONIC ACID REDUCTASE"/>
    <property type="match status" value="1"/>
</dbReference>
<comment type="similarity">
    <text evidence="1">Belongs to the aldo/keto reductase family.</text>
</comment>
<reference evidence="8" key="1">
    <citation type="submission" date="2020-10" db="EMBL/GenBank/DDBJ databases">
        <authorList>
            <person name="Gilroy R."/>
        </authorList>
    </citation>
    <scope>NUCLEOTIDE SEQUENCE</scope>
    <source>
        <strain evidence="8">6919</strain>
    </source>
</reference>
<evidence type="ECO:0000256" key="5">
    <source>
        <dbReference type="PIRSR" id="PIRSR000097-2"/>
    </source>
</evidence>
<dbReference type="PROSITE" id="PS00062">
    <property type="entry name" value="ALDOKETO_REDUCTASE_2"/>
    <property type="match status" value="1"/>
</dbReference>
<dbReference type="PROSITE" id="PS00798">
    <property type="entry name" value="ALDOKETO_REDUCTASE_1"/>
    <property type="match status" value="1"/>
</dbReference>
<feature type="domain" description="NADP-dependent oxidoreductase" evidence="7">
    <location>
        <begin position="15"/>
        <end position="256"/>
    </location>
</feature>
<accession>A0A9D9IQF7</accession>
<dbReference type="InterPro" id="IPR020471">
    <property type="entry name" value="AKR"/>
</dbReference>
<keyword evidence="2" id="KW-0521">NADP</keyword>
<keyword evidence="3" id="KW-0560">Oxidoreductase</keyword>
<dbReference type="FunFam" id="3.20.20.100:FF:000015">
    <property type="entry name" value="Oxidoreductase, aldo/keto reductase family"/>
    <property type="match status" value="1"/>
</dbReference>
<dbReference type="InterPro" id="IPR023210">
    <property type="entry name" value="NADP_OxRdtase_dom"/>
</dbReference>
<dbReference type="InterPro" id="IPR018170">
    <property type="entry name" value="Aldo/ket_reductase_CS"/>
</dbReference>
<comment type="caution">
    <text evidence="8">The sequence shown here is derived from an EMBL/GenBank/DDBJ whole genome shotgun (WGS) entry which is preliminary data.</text>
</comment>
<evidence type="ECO:0000313" key="9">
    <source>
        <dbReference type="Proteomes" id="UP000823598"/>
    </source>
</evidence>
<dbReference type="PRINTS" id="PR00069">
    <property type="entry name" value="ALDKETRDTASE"/>
</dbReference>
<proteinExistence type="inferred from homology"/>
<dbReference type="GO" id="GO:0016616">
    <property type="term" value="F:oxidoreductase activity, acting on the CH-OH group of donors, NAD or NADP as acceptor"/>
    <property type="evidence" value="ECO:0007669"/>
    <property type="project" value="UniProtKB-ARBA"/>
</dbReference>
<feature type="site" description="Lowers pKa of active site Tyr" evidence="6">
    <location>
        <position position="73"/>
    </location>
</feature>
<dbReference type="InterPro" id="IPR036812">
    <property type="entry name" value="NAD(P)_OxRdtase_dom_sf"/>
</dbReference>
<dbReference type="PIRSF" id="PIRSF000097">
    <property type="entry name" value="AKR"/>
    <property type="match status" value="1"/>
</dbReference>
<organism evidence="8 9">
    <name type="scientific">Candidatus Limisoma faecipullorum</name>
    <dbReference type="NCBI Taxonomy" id="2840854"/>
    <lineage>
        <taxon>Bacteria</taxon>
        <taxon>Pseudomonadati</taxon>
        <taxon>Bacteroidota</taxon>
        <taxon>Bacteroidia</taxon>
        <taxon>Bacteroidales</taxon>
        <taxon>Candidatus Limisoma</taxon>
    </lineage>
</organism>
<gene>
    <name evidence="8" type="ORF">IAB88_05625</name>
</gene>
<dbReference type="Proteomes" id="UP000823598">
    <property type="component" value="Unassembled WGS sequence"/>
</dbReference>
<evidence type="ECO:0000256" key="2">
    <source>
        <dbReference type="ARBA" id="ARBA00022857"/>
    </source>
</evidence>
<reference evidence="8" key="2">
    <citation type="journal article" date="2021" name="PeerJ">
        <title>Extensive microbial diversity within the chicken gut microbiome revealed by metagenomics and culture.</title>
        <authorList>
            <person name="Gilroy R."/>
            <person name="Ravi A."/>
            <person name="Getino M."/>
            <person name="Pursley I."/>
            <person name="Horton D.L."/>
            <person name="Alikhan N.F."/>
            <person name="Baker D."/>
            <person name="Gharbi K."/>
            <person name="Hall N."/>
            <person name="Watson M."/>
            <person name="Adriaenssens E.M."/>
            <person name="Foster-Nyarko E."/>
            <person name="Jarju S."/>
            <person name="Secka A."/>
            <person name="Antonio M."/>
            <person name="Oren A."/>
            <person name="Chaudhuri R.R."/>
            <person name="La Ragione R."/>
            <person name="Hildebrand F."/>
            <person name="Pallen M.J."/>
        </authorList>
    </citation>
    <scope>NUCLEOTIDE SEQUENCE</scope>
    <source>
        <strain evidence="8">6919</strain>
    </source>
</reference>
<evidence type="ECO:0000256" key="1">
    <source>
        <dbReference type="ARBA" id="ARBA00007905"/>
    </source>
</evidence>
<evidence type="ECO:0000313" key="8">
    <source>
        <dbReference type="EMBL" id="MBO8476455.1"/>
    </source>
</evidence>
<dbReference type="AlphaFoldDB" id="A0A9D9IQF7"/>
<dbReference type="SUPFAM" id="SSF51430">
    <property type="entry name" value="NAD(P)-linked oxidoreductase"/>
    <property type="match status" value="1"/>
</dbReference>
<evidence type="ECO:0000256" key="6">
    <source>
        <dbReference type="PIRSR" id="PIRSR000097-3"/>
    </source>
</evidence>
<dbReference type="PANTHER" id="PTHR43827:SF3">
    <property type="entry name" value="NADP-DEPENDENT OXIDOREDUCTASE DOMAIN-CONTAINING PROTEIN"/>
    <property type="match status" value="1"/>
</dbReference>
<dbReference type="CDD" id="cd19133">
    <property type="entry name" value="AKR_AKR5F1"/>
    <property type="match status" value="1"/>
</dbReference>
<evidence type="ECO:0000256" key="3">
    <source>
        <dbReference type="ARBA" id="ARBA00023002"/>
    </source>
</evidence>
<protein>
    <submittedName>
        <fullName evidence="8">Aldo/keto reductase</fullName>
    </submittedName>
</protein>
<evidence type="ECO:0000259" key="7">
    <source>
        <dbReference type="Pfam" id="PF00248"/>
    </source>
</evidence>
<feature type="binding site" evidence="5">
    <location>
        <position position="106"/>
    </location>
    <ligand>
        <name>substrate</name>
    </ligand>
</feature>
<name>A0A9D9IQF7_9BACT</name>
<feature type="active site" description="Proton donor" evidence="4">
    <location>
        <position position="48"/>
    </location>
</feature>